<name>A0A7W8TV28_9MICC</name>
<sequence length="170" mass="19353">MFTEEEVKAVAEEIGFGKWELYSTAARERYIKLANALPAKREGEPISWEDVREGDEIEVTWNVNGVRKVYAGIVGHISSSGSFYTEQGGYIGYREEESTFRILHRPAPQLPTEAPAVILATEVRGVKGEWWLTLNDYEAWVGSMRINGWESHYAEHITAWKPADFVVRES</sequence>
<evidence type="ECO:0000313" key="1">
    <source>
        <dbReference type="EMBL" id="MBB5513452.1"/>
    </source>
</evidence>
<comment type="caution">
    <text evidence="1">The sequence shown here is derived from an EMBL/GenBank/DDBJ whole genome shotgun (WGS) entry which is preliminary data.</text>
</comment>
<dbReference type="AlphaFoldDB" id="A0A7W8TV28"/>
<protein>
    <submittedName>
        <fullName evidence="1">Uncharacterized protein</fullName>
    </submittedName>
</protein>
<dbReference type="EMBL" id="JACHDR010000001">
    <property type="protein sequence ID" value="MBB5513452.1"/>
    <property type="molecule type" value="Genomic_DNA"/>
</dbReference>
<organism evidence="1 2">
    <name type="scientific">Neomicrococcus aestuarii</name>
    <dbReference type="NCBI Taxonomy" id="556325"/>
    <lineage>
        <taxon>Bacteria</taxon>
        <taxon>Bacillati</taxon>
        <taxon>Actinomycetota</taxon>
        <taxon>Actinomycetes</taxon>
        <taxon>Micrococcales</taxon>
        <taxon>Micrococcaceae</taxon>
        <taxon>Neomicrococcus</taxon>
    </lineage>
</organism>
<dbReference type="Proteomes" id="UP000580797">
    <property type="component" value="Unassembled WGS sequence"/>
</dbReference>
<accession>A0A7W8TV28</accession>
<evidence type="ECO:0000313" key="2">
    <source>
        <dbReference type="Proteomes" id="UP000580797"/>
    </source>
</evidence>
<dbReference type="RefSeq" id="WP_183665762.1">
    <property type="nucleotide sequence ID" value="NZ_BAAARH010000002.1"/>
</dbReference>
<gene>
    <name evidence="1" type="ORF">HD598_002139</name>
</gene>
<proteinExistence type="predicted"/>
<reference evidence="1 2" key="1">
    <citation type="submission" date="2020-08" db="EMBL/GenBank/DDBJ databases">
        <title>Sequencing the genomes of 1000 actinobacteria strains.</title>
        <authorList>
            <person name="Klenk H.-P."/>
        </authorList>
    </citation>
    <scope>NUCLEOTIDE SEQUENCE [LARGE SCALE GENOMIC DNA]</scope>
    <source>
        <strain evidence="1 2">DSM 105783</strain>
    </source>
</reference>